<dbReference type="STRING" id="985895.E5R4I8"/>
<evidence type="ECO:0000256" key="4">
    <source>
        <dbReference type="ARBA" id="ARBA00023015"/>
    </source>
</evidence>
<dbReference type="InterPro" id="IPR007219">
    <property type="entry name" value="XnlR_reg_dom"/>
</dbReference>
<feature type="compositionally biased region" description="Low complexity" evidence="8">
    <location>
        <begin position="655"/>
        <end position="666"/>
    </location>
</feature>
<evidence type="ECO:0000313" key="11">
    <source>
        <dbReference type="Proteomes" id="UP000002668"/>
    </source>
</evidence>
<gene>
    <name evidence="10" type="ORF">LEMA_P046620.1</name>
</gene>
<dbReference type="Pfam" id="PF00172">
    <property type="entry name" value="Zn_clus"/>
    <property type="match status" value="1"/>
</dbReference>
<organism evidence="11">
    <name type="scientific">Leptosphaeria maculans (strain JN3 / isolate v23.1.3 / race Av1-4-5-6-7-8)</name>
    <name type="common">Blackleg fungus</name>
    <name type="synonym">Phoma lingam</name>
    <dbReference type="NCBI Taxonomy" id="985895"/>
    <lineage>
        <taxon>Eukaryota</taxon>
        <taxon>Fungi</taxon>
        <taxon>Dikarya</taxon>
        <taxon>Ascomycota</taxon>
        <taxon>Pezizomycotina</taxon>
        <taxon>Dothideomycetes</taxon>
        <taxon>Pleosporomycetidae</taxon>
        <taxon>Pleosporales</taxon>
        <taxon>Pleosporineae</taxon>
        <taxon>Leptosphaeriaceae</taxon>
        <taxon>Plenodomus</taxon>
        <taxon>Plenodomus lingam/Leptosphaeria maculans species complex</taxon>
    </lineage>
</organism>
<dbReference type="Proteomes" id="UP000002668">
    <property type="component" value="Genome"/>
</dbReference>
<dbReference type="Gene3D" id="4.10.240.10">
    <property type="entry name" value="Zn(2)-C6 fungal-type DNA-binding domain"/>
    <property type="match status" value="1"/>
</dbReference>
<dbReference type="SUPFAM" id="SSF57701">
    <property type="entry name" value="Zn2/Cys6 DNA-binding domain"/>
    <property type="match status" value="1"/>
</dbReference>
<comment type="subcellular location">
    <subcellularLocation>
        <location evidence="1">Nucleus</location>
    </subcellularLocation>
</comment>
<evidence type="ECO:0000256" key="2">
    <source>
        <dbReference type="ARBA" id="ARBA00022723"/>
    </source>
</evidence>
<feature type="compositionally biased region" description="Gly residues" evidence="8">
    <location>
        <begin position="826"/>
        <end position="846"/>
    </location>
</feature>
<dbReference type="SMART" id="SM00906">
    <property type="entry name" value="Fungal_trans"/>
    <property type="match status" value="1"/>
</dbReference>
<keyword evidence="6" id="KW-0804">Transcription</keyword>
<feature type="compositionally biased region" description="Polar residues" evidence="8">
    <location>
        <begin position="76"/>
        <end position="85"/>
    </location>
</feature>
<dbReference type="CDD" id="cd00067">
    <property type="entry name" value="GAL4"/>
    <property type="match status" value="1"/>
</dbReference>
<dbReference type="CDD" id="cd12148">
    <property type="entry name" value="fungal_TF_MHR"/>
    <property type="match status" value="1"/>
</dbReference>
<evidence type="ECO:0000256" key="8">
    <source>
        <dbReference type="SAM" id="MobiDB-lite"/>
    </source>
</evidence>
<dbReference type="InParanoid" id="E5R4I8"/>
<feature type="region of interest" description="Disordered" evidence="8">
    <location>
        <begin position="1"/>
        <end position="30"/>
    </location>
</feature>
<dbReference type="PROSITE" id="PS50048">
    <property type="entry name" value="ZN2_CY6_FUNGAL_2"/>
    <property type="match status" value="1"/>
</dbReference>
<evidence type="ECO:0000256" key="6">
    <source>
        <dbReference type="ARBA" id="ARBA00023163"/>
    </source>
</evidence>
<keyword evidence="11" id="KW-1185">Reference proteome</keyword>
<dbReference type="InterPro" id="IPR001138">
    <property type="entry name" value="Zn2Cys6_DnaBD"/>
</dbReference>
<dbReference type="GO" id="GO:0008270">
    <property type="term" value="F:zinc ion binding"/>
    <property type="evidence" value="ECO:0007669"/>
    <property type="project" value="InterPro"/>
</dbReference>
<keyword evidence="3" id="KW-0862">Zinc</keyword>
<dbReference type="GO" id="GO:0005634">
    <property type="term" value="C:nucleus"/>
    <property type="evidence" value="ECO:0007669"/>
    <property type="project" value="UniProtKB-SubCell"/>
</dbReference>
<dbReference type="eggNOG" id="ENOG502SHQK">
    <property type="taxonomic scope" value="Eukaryota"/>
</dbReference>
<evidence type="ECO:0000256" key="3">
    <source>
        <dbReference type="ARBA" id="ARBA00022833"/>
    </source>
</evidence>
<keyword evidence="5" id="KW-0238">DNA-binding</keyword>
<dbReference type="VEuPathDB" id="FungiDB:LEMA_P046620.1"/>
<feature type="region of interest" description="Disordered" evidence="8">
    <location>
        <begin position="813"/>
        <end position="890"/>
    </location>
</feature>
<keyword evidence="4" id="KW-0805">Transcription regulation</keyword>
<name>E5R4I8_LEPMJ</name>
<dbReference type="Pfam" id="PF04082">
    <property type="entry name" value="Fungal_trans"/>
    <property type="match status" value="1"/>
</dbReference>
<dbReference type="InterPro" id="IPR036864">
    <property type="entry name" value="Zn2-C6_fun-type_DNA-bd_sf"/>
</dbReference>
<keyword evidence="7" id="KW-0539">Nucleus</keyword>
<accession>E5R4I8</accession>
<evidence type="ECO:0000256" key="1">
    <source>
        <dbReference type="ARBA" id="ARBA00004123"/>
    </source>
</evidence>
<dbReference type="InterPro" id="IPR051615">
    <property type="entry name" value="Transcr_Regulatory_Elem"/>
</dbReference>
<dbReference type="SMART" id="SM00066">
    <property type="entry name" value="GAL4"/>
    <property type="match status" value="1"/>
</dbReference>
<feature type="region of interest" description="Disordered" evidence="8">
    <location>
        <begin position="68"/>
        <end position="97"/>
    </location>
</feature>
<evidence type="ECO:0000256" key="5">
    <source>
        <dbReference type="ARBA" id="ARBA00023125"/>
    </source>
</evidence>
<dbReference type="PROSITE" id="PS00463">
    <property type="entry name" value="ZN2_CY6_FUNGAL_1"/>
    <property type="match status" value="1"/>
</dbReference>
<evidence type="ECO:0000313" key="10">
    <source>
        <dbReference type="EMBL" id="CBX91956.1"/>
    </source>
</evidence>
<dbReference type="EMBL" id="FP929083">
    <property type="protein sequence ID" value="CBX91956.1"/>
    <property type="molecule type" value="Genomic_DNA"/>
</dbReference>
<feature type="domain" description="Zn(2)-C6 fungal-type" evidence="9">
    <location>
        <begin position="34"/>
        <end position="65"/>
    </location>
</feature>
<sequence length="890" mass="98152">MARGGATAPSYRDDQDDSQPKGDKAPKRRCVQSACVPCRRRKSKCDGGTPVCATCTAVYKTPCHYDAEAESRRSKSGPSNPSTAGTKREASDVTASLSSSQNAFTAEFILNYLRKLPEEHVQDFVEHLRKDPNAEIATLAETWHKAVTLHPSTPLEHPSLESDLSLLLGKPAVTLTGESRHFGHSASLGLVPEDENFVGGRARTDNALTGRQGTTWTNVTNDIQFVQQLLNLYFTWSHSFYVLFSRECFYKDFESGREKYCSPLLVNAICAYACHWTDDPVGRTNPADFRTAGDHFFTEARRLLYEDYEAPSLTTTQALCIMAMREPSAGRDSTGFGYMGRCIRMCVELGLHLNHNTSPVLNLTPSEVEVRKVTFWGCFTVDTVYSVCIGRISQLPRAAITLDRPLLDESTSLPETAMGASRMPPQGITSGMFLHEFATLSELINDNNFMYFAPRERLTSTKLQNCYERYQAWYKQLPPALILEGKERPEPHVLVLHSMLYFTIIVHLFRPLLKVNLIHSEVRPRDICIDAANTVSRIVTIYRSLYDFRFAHLPIPHVLLSVCIVHLLYSKDNKISRQNLVDGLQGLEDLHKCHYFGARCFRIIHTLSQHWDLPFPEEHLNSKLLLRRSSEAQGMNSSPADPLLIHTNPIPTDTSHLNSSMSNSPSGQHPNRRESLSLFGQPNRLSLATHSAPSRPSSVVSGARLQSPVVNHAPMQNYNTNIPLTSYPYSQPMSTTPSTNVPAASTTSPVSSSAAEALFWAPLPGMPGPILPRHNYQQISTMGLESVLQTSDMGERLHRDGFKINEDWRSSHVNGFSGGPQASVYGGDGSGDGGGADMGPGHGHGGFVHRSSYTQPSESVGGYQQGGPADGSEFVSGWWQGASSGSGGMS</sequence>
<dbReference type="OrthoDB" id="2162761at2759"/>
<reference evidence="11" key="1">
    <citation type="journal article" date="2011" name="Nat. Commun.">
        <title>Effector diversification within compartments of the Leptosphaeria maculans genome affected by Repeat-Induced Point mutations.</title>
        <authorList>
            <person name="Rouxel T."/>
            <person name="Grandaubert J."/>
            <person name="Hane J.K."/>
            <person name="Hoede C."/>
            <person name="van de Wouw A.P."/>
            <person name="Couloux A."/>
            <person name="Dominguez V."/>
            <person name="Anthouard V."/>
            <person name="Bally P."/>
            <person name="Bourras S."/>
            <person name="Cozijnsen A.J."/>
            <person name="Ciuffetti L.M."/>
            <person name="Degrave A."/>
            <person name="Dilmaghani A."/>
            <person name="Duret L."/>
            <person name="Fudal I."/>
            <person name="Goodwin S.B."/>
            <person name="Gout L."/>
            <person name="Glaser N."/>
            <person name="Linglin J."/>
            <person name="Kema G.H.J."/>
            <person name="Lapalu N."/>
            <person name="Lawrence C.B."/>
            <person name="May K."/>
            <person name="Meyer M."/>
            <person name="Ollivier B."/>
            <person name="Poulain J."/>
            <person name="Schoch C.L."/>
            <person name="Simon A."/>
            <person name="Spatafora J.W."/>
            <person name="Stachowiak A."/>
            <person name="Turgeon B.G."/>
            <person name="Tyler B.M."/>
            <person name="Vincent D."/>
            <person name="Weissenbach J."/>
            <person name="Amselem J."/>
            <person name="Quesneville H."/>
            <person name="Oliver R.P."/>
            <person name="Wincker P."/>
            <person name="Balesdent M.-H."/>
            <person name="Howlett B.J."/>
        </authorList>
    </citation>
    <scope>NUCLEOTIDE SEQUENCE [LARGE SCALE GENOMIC DNA]</scope>
    <source>
        <strain evidence="11">JN3 / isolate v23.1.3 / race Av1-4-5-6-7-8</strain>
    </source>
</reference>
<dbReference type="GO" id="GO:0000981">
    <property type="term" value="F:DNA-binding transcription factor activity, RNA polymerase II-specific"/>
    <property type="evidence" value="ECO:0007669"/>
    <property type="project" value="InterPro"/>
</dbReference>
<dbReference type="OMA" id="TFWGCFT"/>
<dbReference type="AlphaFoldDB" id="E5R4I8"/>
<dbReference type="PANTHER" id="PTHR31313:SF81">
    <property type="entry name" value="TY1 ENHANCER ACTIVATOR"/>
    <property type="match status" value="1"/>
</dbReference>
<keyword evidence="2" id="KW-0479">Metal-binding</keyword>
<dbReference type="PANTHER" id="PTHR31313">
    <property type="entry name" value="TY1 ENHANCER ACTIVATOR"/>
    <property type="match status" value="1"/>
</dbReference>
<evidence type="ECO:0000256" key="7">
    <source>
        <dbReference type="ARBA" id="ARBA00023242"/>
    </source>
</evidence>
<dbReference type="HOGENOM" id="CLU_007003_0_1_1"/>
<protein>
    <submittedName>
        <fullName evidence="10">Similar to C6 transcription factor (NirA)</fullName>
    </submittedName>
</protein>
<dbReference type="GO" id="GO:0003677">
    <property type="term" value="F:DNA binding"/>
    <property type="evidence" value="ECO:0007669"/>
    <property type="project" value="UniProtKB-KW"/>
</dbReference>
<evidence type="ECO:0000259" key="9">
    <source>
        <dbReference type="PROSITE" id="PS50048"/>
    </source>
</evidence>
<feature type="region of interest" description="Disordered" evidence="8">
    <location>
        <begin position="631"/>
        <end position="676"/>
    </location>
</feature>
<dbReference type="GO" id="GO:0006351">
    <property type="term" value="P:DNA-templated transcription"/>
    <property type="evidence" value="ECO:0007669"/>
    <property type="project" value="InterPro"/>
</dbReference>
<proteinExistence type="predicted"/>